<dbReference type="EMBL" id="BOMW01000090">
    <property type="protein sequence ID" value="GIF09529.1"/>
    <property type="molecule type" value="Genomic_DNA"/>
</dbReference>
<dbReference type="AlphaFoldDB" id="A0A919NE25"/>
<name>A0A919NE25_9ACTN</name>
<evidence type="ECO:0008006" key="5">
    <source>
        <dbReference type="Google" id="ProtNLM"/>
    </source>
</evidence>
<protein>
    <recommendedName>
        <fullName evidence="5">Lipoprotein</fullName>
    </recommendedName>
</protein>
<dbReference type="Proteomes" id="UP000629619">
    <property type="component" value="Unassembled WGS sequence"/>
</dbReference>
<keyword evidence="2" id="KW-0732">Signal</keyword>
<gene>
    <name evidence="3" type="ORF">Asi03nite_70670</name>
</gene>
<evidence type="ECO:0000313" key="3">
    <source>
        <dbReference type="EMBL" id="GIF09529.1"/>
    </source>
</evidence>
<comment type="caution">
    <text evidence="3">The sequence shown here is derived from an EMBL/GenBank/DDBJ whole genome shotgun (WGS) entry which is preliminary data.</text>
</comment>
<evidence type="ECO:0000256" key="1">
    <source>
        <dbReference type="SAM" id="MobiDB-lite"/>
    </source>
</evidence>
<dbReference type="RefSeq" id="WP_203684830.1">
    <property type="nucleotide sequence ID" value="NZ_BOMW01000090.1"/>
</dbReference>
<accession>A0A919NE25</accession>
<feature type="region of interest" description="Disordered" evidence="1">
    <location>
        <begin position="40"/>
        <end position="84"/>
    </location>
</feature>
<sequence>MRRTITALATAIALSLPVTACNDAPRHVAGDAAPVGALPQASATSTPVATKPHVTPASKGTSPPAAGTSRPSTATSRPPAASVLGPTGLGALRIGMTAAQAQATGLIAGYRDGGTSCSSSHLKNHPDAVVVHSPRKGVVSIPAYGQLHTPEGVRVGSTMKQVRAAYDDLRPSEVDDTITAGSGRAWAAATTTVNYRFMFRNNKVTGLWLEIKGQDCYE</sequence>
<evidence type="ECO:0000313" key="4">
    <source>
        <dbReference type="Proteomes" id="UP000629619"/>
    </source>
</evidence>
<feature type="chain" id="PRO_5038365223" description="Lipoprotein" evidence="2">
    <location>
        <begin position="21"/>
        <end position="218"/>
    </location>
</feature>
<keyword evidence="4" id="KW-1185">Reference proteome</keyword>
<organism evidence="3 4">
    <name type="scientific">Actinoplanes siamensis</name>
    <dbReference type="NCBI Taxonomy" id="1223317"/>
    <lineage>
        <taxon>Bacteria</taxon>
        <taxon>Bacillati</taxon>
        <taxon>Actinomycetota</taxon>
        <taxon>Actinomycetes</taxon>
        <taxon>Micromonosporales</taxon>
        <taxon>Micromonosporaceae</taxon>
        <taxon>Actinoplanes</taxon>
    </lineage>
</organism>
<evidence type="ECO:0000256" key="2">
    <source>
        <dbReference type="SAM" id="SignalP"/>
    </source>
</evidence>
<feature type="signal peptide" evidence="2">
    <location>
        <begin position="1"/>
        <end position="20"/>
    </location>
</feature>
<proteinExistence type="predicted"/>
<reference evidence="3" key="1">
    <citation type="submission" date="2021-01" db="EMBL/GenBank/DDBJ databases">
        <title>Whole genome shotgun sequence of Actinoplanes siamensis NBRC 109076.</title>
        <authorList>
            <person name="Komaki H."/>
            <person name="Tamura T."/>
        </authorList>
    </citation>
    <scope>NUCLEOTIDE SEQUENCE</scope>
    <source>
        <strain evidence="3">NBRC 109076</strain>
    </source>
</reference>